<evidence type="ECO:0000313" key="1">
    <source>
        <dbReference type="EMBL" id="KAJ0020401.1"/>
    </source>
</evidence>
<gene>
    <name evidence="1" type="ORF">Pint_32165</name>
</gene>
<sequence>MSCPHVFLIKSPRQNILGNTVLHETAVSDDTLHVAEKLVNKAPGLLGMRNNNGETALFRAALYGKAEIFKFLDGKLSSYDPDNKQPFVERSDKSTILHVSVIARQFDLAPQIAIDYNNIIEQKDMDGMTALQLLSCKPEAFSCQSEDDFLDKLISSSMKLTKFLIEMDTSWESTIPVQYNIRPKIHRYGASPTVLAIEKEIMNQGKGRKKRCRNSFVSSSLRRTVIHVAIKYRQQKSFEFVVKEMEAVMPFLVRKMVNDGNTILHMVGIKKPDYAPEKMEGPALLLQEELLWFEQVKNVIISIPQFLDHQNNMGLTAEALFAAANKDLRISSKEWLKHTAKGCSVVAVLIATVAFAAAYTVPGGPNQNSGFPVLVNPRKVGKELCYTLSPLFRKTKQLIPECFLALLMKLYAIFCCTTPSASHSIP</sequence>
<dbReference type="EMBL" id="CM047746">
    <property type="protein sequence ID" value="KAJ0020401.1"/>
    <property type="molecule type" value="Genomic_DNA"/>
</dbReference>
<comment type="caution">
    <text evidence="1">The sequence shown here is derived from an EMBL/GenBank/DDBJ whole genome shotgun (WGS) entry which is preliminary data.</text>
</comment>
<proteinExistence type="predicted"/>
<protein>
    <submittedName>
        <fullName evidence="1">Uncharacterized protein</fullName>
    </submittedName>
</protein>
<reference evidence="2" key="1">
    <citation type="journal article" date="2023" name="G3 (Bethesda)">
        <title>Genome assembly and association tests identify interacting loci associated with vigor, precocity, and sex in interspecific pistachio rootstocks.</title>
        <authorList>
            <person name="Palmer W."/>
            <person name="Jacygrad E."/>
            <person name="Sagayaradj S."/>
            <person name="Cavanaugh K."/>
            <person name="Han R."/>
            <person name="Bertier L."/>
            <person name="Beede B."/>
            <person name="Kafkas S."/>
            <person name="Golino D."/>
            <person name="Preece J."/>
            <person name="Michelmore R."/>
        </authorList>
    </citation>
    <scope>NUCLEOTIDE SEQUENCE [LARGE SCALE GENOMIC DNA]</scope>
</reference>
<dbReference type="Proteomes" id="UP001163603">
    <property type="component" value="Chromosome 11"/>
</dbReference>
<name>A0ACC0XMY5_9ROSI</name>
<organism evidence="1 2">
    <name type="scientific">Pistacia integerrima</name>
    <dbReference type="NCBI Taxonomy" id="434235"/>
    <lineage>
        <taxon>Eukaryota</taxon>
        <taxon>Viridiplantae</taxon>
        <taxon>Streptophyta</taxon>
        <taxon>Embryophyta</taxon>
        <taxon>Tracheophyta</taxon>
        <taxon>Spermatophyta</taxon>
        <taxon>Magnoliopsida</taxon>
        <taxon>eudicotyledons</taxon>
        <taxon>Gunneridae</taxon>
        <taxon>Pentapetalae</taxon>
        <taxon>rosids</taxon>
        <taxon>malvids</taxon>
        <taxon>Sapindales</taxon>
        <taxon>Anacardiaceae</taxon>
        <taxon>Pistacia</taxon>
    </lineage>
</organism>
<evidence type="ECO:0000313" key="2">
    <source>
        <dbReference type="Proteomes" id="UP001163603"/>
    </source>
</evidence>
<keyword evidence="2" id="KW-1185">Reference proteome</keyword>
<accession>A0ACC0XMY5</accession>